<organism evidence="2 3">
    <name type="scientific">Acanthocheilonema viteae</name>
    <name type="common">Filarial nematode worm</name>
    <name type="synonym">Dipetalonema viteae</name>
    <dbReference type="NCBI Taxonomy" id="6277"/>
    <lineage>
        <taxon>Eukaryota</taxon>
        <taxon>Metazoa</taxon>
        <taxon>Ecdysozoa</taxon>
        <taxon>Nematoda</taxon>
        <taxon>Chromadorea</taxon>
        <taxon>Rhabditida</taxon>
        <taxon>Spirurina</taxon>
        <taxon>Spiruromorpha</taxon>
        <taxon>Filarioidea</taxon>
        <taxon>Onchocercidae</taxon>
        <taxon>Acanthocheilonema</taxon>
    </lineage>
</organism>
<dbReference type="AlphaFoldDB" id="A0A498SY93"/>
<keyword evidence="1" id="KW-0736">Signalosome</keyword>
<evidence type="ECO:0000313" key="3">
    <source>
        <dbReference type="Proteomes" id="UP000276991"/>
    </source>
</evidence>
<evidence type="ECO:0000313" key="2">
    <source>
        <dbReference type="EMBL" id="VBB35026.1"/>
    </source>
</evidence>
<dbReference type="PANTHER" id="PTHR15350:SF5">
    <property type="entry name" value="COP9 SIGNALOSOME COMPLEX SUBUNIT 7"/>
    <property type="match status" value="1"/>
</dbReference>
<evidence type="ECO:0008006" key="4">
    <source>
        <dbReference type="Google" id="ProtNLM"/>
    </source>
</evidence>
<gene>
    <name evidence="2" type="ORF">NAV_LOCUS9817</name>
</gene>
<dbReference type="InterPro" id="IPR045237">
    <property type="entry name" value="COPS7/eIF3m"/>
</dbReference>
<name>A0A498SY93_ACAVI</name>
<dbReference type="OrthoDB" id="10265275at2759"/>
<protein>
    <recommendedName>
        <fullName evidence="4">PCI domain-containing protein</fullName>
    </recommendedName>
</protein>
<keyword evidence="3" id="KW-1185">Reference proteome</keyword>
<evidence type="ECO:0000256" key="1">
    <source>
        <dbReference type="ARBA" id="ARBA00022790"/>
    </source>
</evidence>
<dbReference type="GO" id="GO:0008180">
    <property type="term" value="C:COP9 signalosome"/>
    <property type="evidence" value="ECO:0007669"/>
    <property type="project" value="UniProtKB-KW"/>
</dbReference>
<dbReference type="PANTHER" id="PTHR15350">
    <property type="entry name" value="COP9 SIGNALOSOME COMPLEX SUBUNIT 7/DENDRITIC CELL PROTEIN GA17"/>
    <property type="match status" value="1"/>
</dbReference>
<sequence length="292" mass="33768">MVEVYLSNLRNAVNAEEVAQQICSIVEASDIYAFAQFLAEPSVTALQNDSDYFKYYNLLYLFAYGNSMLIVSDLHTYVSHLNKLSHDGTYKDSVARKDDLPGLNETMILKLRQLTLVTMCNRSKIFSIEDAMRELQITDLQQFQRLFISAVYDGIIQGRLNAKRGEVEVFSWKNRDISDEELDNICQELHKWIQRCTDIKENLSHVAKLTEKAIGEANERENKCTEQGTEKSITSHASKVTSQSLLLQLNFFVVQVAEEAKKVQKMLEEEEEQRMPKEFYRRTKTQRGKKHC</sequence>
<dbReference type="EMBL" id="UPTC01004648">
    <property type="protein sequence ID" value="VBB35026.1"/>
    <property type="molecule type" value="Genomic_DNA"/>
</dbReference>
<proteinExistence type="predicted"/>
<reference evidence="2 3" key="1">
    <citation type="submission" date="2018-08" db="EMBL/GenBank/DDBJ databases">
        <authorList>
            <person name="Laetsch R D."/>
            <person name="Stevens L."/>
            <person name="Kumar S."/>
            <person name="Blaxter L. M."/>
        </authorList>
    </citation>
    <scope>NUCLEOTIDE SEQUENCE [LARGE SCALE GENOMIC DNA]</scope>
</reference>
<dbReference type="STRING" id="6277.A0A498SY93"/>
<dbReference type="Proteomes" id="UP000276991">
    <property type="component" value="Unassembled WGS sequence"/>
</dbReference>
<accession>A0A498SY93</accession>